<reference evidence="5" key="1">
    <citation type="submission" date="2022-07" db="EMBL/GenBank/DDBJ databases">
        <title>Complete Genome Sequence of the Radioresistant Bacterium Deinococcus aetherius ST0316, Isolated from the Air Dust collected in Lower Stratosphere above Japan.</title>
        <authorList>
            <person name="Satoh K."/>
            <person name="Hagiwara K."/>
            <person name="Katsumata K."/>
            <person name="Kubo A."/>
            <person name="Yokobori S."/>
            <person name="Yamagishi A."/>
            <person name="Oono Y."/>
            <person name="Narumi I."/>
        </authorList>
    </citation>
    <scope>NUCLEOTIDE SEQUENCE</scope>
    <source>
        <strain evidence="5">ST0316</strain>
        <plasmid evidence="5">pDAETH-3</plasmid>
    </source>
</reference>
<dbReference type="PANTHER" id="PTHR43065:SF42">
    <property type="entry name" value="TWO-COMPONENT SENSOR PPRA"/>
    <property type="match status" value="1"/>
</dbReference>
<evidence type="ECO:0000313" key="5">
    <source>
        <dbReference type="EMBL" id="BDP44513.1"/>
    </source>
</evidence>
<gene>
    <name evidence="5" type="ORF">DAETH_44820</name>
</gene>
<dbReference type="SUPFAM" id="SSF47384">
    <property type="entry name" value="Homodimeric domain of signal transducing histidine kinase"/>
    <property type="match status" value="1"/>
</dbReference>
<evidence type="ECO:0000256" key="3">
    <source>
        <dbReference type="ARBA" id="ARBA00022553"/>
    </source>
</evidence>
<dbReference type="Pfam" id="PF00512">
    <property type="entry name" value="HisKA"/>
    <property type="match status" value="1"/>
</dbReference>
<dbReference type="InterPro" id="IPR036890">
    <property type="entry name" value="HATPase_C_sf"/>
</dbReference>
<dbReference type="Proteomes" id="UP001064971">
    <property type="component" value="Plasmid pDAETH-3"/>
</dbReference>
<comment type="catalytic activity">
    <reaction evidence="1">
        <text>ATP + protein L-histidine = ADP + protein N-phospho-L-histidine.</text>
        <dbReference type="EC" id="2.7.13.3"/>
    </reaction>
</comment>
<keyword evidence="6" id="KW-1185">Reference proteome</keyword>
<dbReference type="Pfam" id="PF13188">
    <property type="entry name" value="PAS_8"/>
    <property type="match status" value="1"/>
</dbReference>
<geneLocation type="plasmid" evidence="5 6">
    <name>pDAETH-3</name>
</geneLocation>
<evidence type="ECO:0000313" key="6">
    <source>
        <dbReference type="Proteomes" id="UP001064971"/>
    </source>
</evidence>
<dbReference type="Gene3D" id="3.30.565.10">
    <property type="entry name" value="Histidine kinase-like ATPase, C-terminal domain"/>
    <property type="match status" value="1"/>
</dbReference>
<dbReference type="SMART" id="SM00387">
    <property type="entry name" value="HATPase_c"/>
    <property type="match status" value="1"/>
</dbReference>
<evidence type="ECO:0000256" key="1">
    <source>
        <dbReference type="ARBA" id="ARBA00000085"/>
    </source>
</evidence>
<accession>A0ABN6RRG5</accession>
<keyword evidence="5" id="KW-0614">Plasmid</keyword>
<name>A0ABN6RRG5_9DEIO</name>
<dbReference type="PROSITE" id="PS50109">
    <property type="entry name" value="HIS_KIN"/>
    <property type="match status" value="1"/>
</dbReference>
<protein>
    <recommendedName>
        <fullName evidence="2">histidine kinase</fullName>
        <ecNumber evidence="2">2.7.13.3</ecNumber>
    </recommendedName>
</protein>
<proteinExistence type="predicted"/>
<dbReference type="SMART" id="SM00388">
    <property type="entry name" value="HisKA"/>
    <property type="match status" value="1"/>
</dbReference>
<dbReference type="EMBL" id="AP026563">
    <property type="protein sequence ID" value="BDP44513.1"/>
    <property type="molecule type" value="Genomic_DNA"/>
</dbReference>
<evidence type="ECO:0000256" key="2">
    <source>
        <dbReference type="ARBA" id="ARBA00012438"/>
    </source>
</evidence>
<dbReference type="PANTHER" id="PTHR43065">
    <property type="entry name" value="SENSOR HISTIDINE KINASE"/>
    <property type="match status" value="1"/>
</dbReference>
<dbReference type="Gene3D" id="3.30.450.20">
    <property type="entry name" value="PAS domain"/>
    <property type="match status" value="1"/>
</dbReference>
<dbReference type="EC" id="2.7.13.3" evidence="2"/>
<dbReference type="InterPro" id="IPR000014">
    <property type="entry name" value="PAS"/>
</dbReference>
<dbReference type="InterPro" id="IPR036097">
    <property type="entry name" value="HisK_dim/P_sf"/>
</dbReference>
<dbReference type="SUPFAM" id="SSF55785">
    <property type="entry name" value="PYP-like sensor domain (PAS domain)"/>
    <property type="match status" value="1"/>
</dbReference>
<dbReference type="PRINTS" id="PR00344">
    <property type="entry name" value="BCTRLSENSOR"/>
</dbReference>
<dbReference type="SUPFAM" id="SSF55874">
    <property type="entry name" value="ATPase domain of HSP90 chaperone/DNA topoisomerase II/histidine kinase"/>
    <property type="match status" value="1"/>
</dbReference>
<dbReference type="Pfam" id="PF02518">
    <property type="entry name" value="HATPase_c"/>
    <property type="match status" value="1"/>
</dbReference>
<dbReference type="InterPro" id="IPR003594">
    <property type="entry name" value="HATPase_dom"/>
</dbReference>
<dbReference type="InterPro" id="IPR004358">
    <property type="entry name" value="Sig_transdc_His_kin-like_C"/>
</dbReference>
<dbReference type="InterPro" id="IPR003661">
    <property type="entry name" value="HisK_dim/P_dom"/>
</dbReference>
<evidence type="ECO:0000259" key="4">
    <source>
        <dbReference type="PROSITE" id="PS50109"/>
    </source>
</evidence>
<dbReference type="InterPro" id="IPR035965">
    <property type="entry name" value="PAS-like_dom_sf"/>
</dbReference>
<dbReference type="Gene3D" id="1.10.287.130">
    <property type="match status" value="1"/>
</dbReference>
<dbReference type="RefSeq" id="WP_264778764.1">
    <property type="nucleotide sequence ID" value="NZ_AP026563.1"/>
</dbReference>
<organism evidence="5 6">
    <name type="scientific">Deinococcus aetherius</name>
    <dbReference type="NCBI Taxonomy" id="200252"/>
    <lineage>
        <taxon>Bacteria</taxon>
        <taxon>Thermotogati</taxon>
        <taxon>Deinococcota</taxon>
        <taxon>Deinococci</taxon>
        <taxon>Deinococcales</taxon>
        <taxon>Deinococcaceae</taxon>
        <taxon>Deinococcus</taxon>
    </lineage>
</organism>
<feature type="domain" description="Histidine kinase" evidence="4">
    <location>
        <begin position="406"/>
        <end position="619"/>
    </location>
</feature>
<dbReference type="CDD" id="cd00082">
    <property type="entry name" value="HisKA"/>
    <property type="match status" value="1"/>
</dbReference>
<sequence>MTPFRRAALLAWGFVTLLVGTTWLVTSARGVQARFETGARILHRVLSQRSEQQEAVLASLTALTRAGVADAALHEYAGAMRAQYPQIVGVQRCRPECVDLGPGGAALPTGPLSPDPGGLRWHPAAPTLYALTRGDVRVWVDARRLFREEDFTDLSSAFRLRRPGSGAVLAGQAARPADGPLPVLWVRKVLGDGGQPLVFEGEHPLRWAELPLGGVALFALLAALASGGWVRLAEGRERARAAAREAERALQAERARARIAFHAVSEALVVTDAGHRVRLANPAARALLGDALAEGRDLREVAHFRATLDQRPFEAGGFWGSNVPAELPEGITLVTGEGARLVEGALAPVRGEDGEGAGWVLVLRDVGPARARVVAALEASERRRHEHEQTLAHVTRLSTLGEMSAGLAHELNQPLTAIVSHGQAALRMLADPERDEARVQRSVEATVTQAKRAAGIIAHLRALVKRAPTQPRRVDVNQVLENVASLTAFDTDLAGVTLAVRPDSAPLIVWGDPVHLEQVLLNLVRNAVEATREAPGAEVCLEARRRGKDVRVEVRDTGPGLTETVRGRLFTPFTTTKPHGLGLGLSLSQTLVQGMGGDLRGEDGPGGGAVFTVTLPLAVGEAVHA</sequence>
<dbReference type="InterPro" id="IPR005467">
    <property type="entry name" value="His_kinase_dom"/>
</dbReference>
<dbReference type="CDD" id="cd00130">
    <property type="entry name" value="PAS"/>
    <property type="match status" value="1"/>
</dbReference>
<keyword evidence="3" id="KW-0597">Phosphoprotein</keyword>